<dbReference type="GO" id="GO:0006338">
    <property type="term" value="P:chromatin remodeling"/>
    <property type="evidence" value="ECO:0007669"/>
    <property type="project" value="UniProtKB-ARBA"/>
</dbReference>
<dbReference type="SUPFAM" id="SSF54160">
    <property type="entry name" value="Chromo domain-like"/>
    <property type="match status" value="1"/>
</dbReference>
<comment type="subunit">
    <text evidence="1">Component of the NuA4 histone acetyltransferase complex.</text>
</comment>
<feature type="domain" description="Chromo" evidence="3">
    <location>
        <begin position="69"/>
        <end position="117"/>
    </location>
</feature>
<sequence>MPPKAATKKGTAKIKKGTATKVQAAKTKKKTTKAKPKPKKASPNPTSPKPLAPHTLHPSKTIPTGEPLWELDEVVASHVMHGGKLYYQVSWKGWSKDEYWYPAGDLKRAPHLLIQFH</sequence>
<reference evidence="4" key="1">
    <citation type="journal article" date="2023" name="Mol. Phylogenet. Evol.">
        <title>Genome-scale phylogeny and comparative genomics of the fungal order Sordariales.</title>
        <authorList>
            <person name="Hensen N."/>
            <person name="Bonometti L."/>
            <person name="Westerberg I."/>
            <person name="Brannstrom I.O."/>
            <person name="Guillou S."/>
            <person name="Cros-Aarteil S."/>
            <person name="Calhoun S."/>
            <person name="Haridas S."/>
            <person name="Kuo A."/>
            <person name="Mondo S."/>
            <person name="Pangilinan J."/>
            <person name="Riley R."/>
            <person name="LaButti K."/>
            <person name="Andreopoulos B."/>
            <person name="Lipzen A."/>
            <person name="Chen C."/>
            <person name="Yan M."/>
            <person name="Daum C."/>
            <person name="Ng V."/>
            <person name="Clum A."/>
            <person name="Steindorff A."/>
            <person name="Ohm R.A."/>
            <person name="Martin F."/>
            <person name="Silar P."/>
            <person name="Natvig D.O."/>
            <person name="Lalanne C."/>
            <person name="Gautier V."/>
            <person name="Ament-Velasquez S.L."/>
            <person name="Kruys A."/>
            <person name="Hutchinson M.I."/>
            <person name="Powell A.J."/>
            <person name="Barry K."/>
            <person name="Miller A.N."/>
            <person name="Grigoriev I.V."/>
            <person name="Debuchy R."/>
            <person name="Gladieux P."/>
            <person name="Hiltunen Thoren M."/>
            <person name="Johannesson H."/>
        </authorList>
    </citation>
    <scope>NUCLEOTIDE SEQUENCE</scope>
    <source>
        <strain evidence="4">CBS 626.80</strain>
    </source>
</reference>
<accession>A0AAN6NP62</accession>
<reference evidence="4" key="2">
    <citation type="submission" date="2023-06" db="EMBL/GenBank/DDBJ databases">
        <authorList>
            <consortium name="Lawrence Berkeley National Laboratory"/>
            <person name="Mondo S.J."/>
            <person name="Hensen N."/>
            <person name="Bonometti L."/>
            <person name="Westerberg I."/>
            <person name="Brannstrom I.O."/>
            <person name="Guillou S."/>
            <person name="Cros-Aarteil S."/>
            <person name="Calhoun S."/>
            <person name="Haridas S."/>
            <person name="Kuo A."/>
            <person name="Pangilinan J."/>
            <person name="Riley R."/>
            <person name="Labutti K."/>
            <person name="Andreopoulos B."/>
            <person name="Lipzen A."/>
            <person name="Chen C."/>
            <person name="Yanf M."/>
            <person name="Daum C."/>
            <person name="Ng V."/>
            <person name="Clum A."/>
            <person name="Steindorff A."/>
            <person name="Ohm R."/>
            <person name="Martin F."/>
            <person name="Silar P."/>
            <person name="Natvig D."/>
            <person name="Lalanne C."/>
            <person name="Gautier V."/>
            <person name="Ament-Velasquez S.L."/>
            <person name="Kruys A."/>
            <person name="Hutchinson M.I."/>
            <person name="Powell A.J."/>
            <person name="Barry K."/>
            <person name="Miller A.N."/>
            <person name="Grigoriev I.V."/>
            <person name="Debuchy R."/>
            <person name="Gladieux P."/>
            <person name="Thoren M.H."/>
            <person name="Johannesson H."/>
        </authorList>
    </citation>
    <scope>NUCLEOTIDE SEQUENCE</scope>
    <source>
        <strain evidence="4">CBS 626.80</strain>
    </source>
</reference>
<dbReference type="AlphaFoldDB" id="A0AAN6NP62"/>
<organism evidence="4 5">
    <name type="scientific">Pseudoneurospora amorphoporcata</name>
    <dbReference type="NCBI Taxonomy" id="241081"/>
    <lineage>
        <taxon>Eukaryota</taxon>
        <taxon>Fungi</taxon>
        <taxon>Dikarya</taxon>
        <taxon>Ascomycota</taxon>
        <taxon>Pezizomycotina</taxon>
        <taxon>Sordariomycetes</taxon>
        <taxon>Sordariomycetidae</taxon>
        <taxon>Sordariales</taxon>
        <taxon>Sordariaceae</taxon>
        <taxon>Pseudoneurospora</taxon>
    </lineage>
</organism>
<dbReference type="EMBL" id="MU859381">
    <property type="protein sequence ID" value="KAK3947262.1"/>
    <property type="molecule type" value="Genomic_DNA"/>
</dbReference>
<protein>
    <recommendedName>
        <fullName evidence="3">Chromo domain-containing protein</fullName>
    </recommendedName>
</protein>
<comment type="caution">
    <text evidence="4">The sequence shown here is derived from an EMBL/GenBank/DDBJ whole genome shotgun (WGS) entry which is preliminary data.</text>
</comment>
<evidence type="ECO:0000313" key="4">
    <source>
        <dbReference type="EMBL" id="KAK3947262.1"/>
    </source>
</evidence>
<evidence type="ECO:0000259" key="3">
    <source>
        <dbReference type="PROSITE" id="PS50013"/>
    </source>
</evidence>
<dbReference type="InterPro" id="IPR016197">
    <property type="entry name" value="Chromo-like_dom_sf"/>
</dbReference>
<dbReference type="CDD" id="cd00024">
    <property type="entry name" value="CD_CSD"/>
    <property type="match status" value="1"/>
</dbReference>
<evidence type="ECO:0000256" key="2">
    <source>
        <dbReference type="SAM" id="MobiDB-lite"/>
    </source>
</evidence>
<dbReference type="InterPro" id="IPR000953">
    <property type="entry name" value="Chromo/chromo_shadow_dom"/>
</dbReference>
<name>A0AAN6NP62_9PEZI</name>
<evidence type="ECO:0000256" key="1">
    <source>
        <dbReference type="ARBA" id="ARBA00011353"/>
    </source>
</evidence>
<dbReference type="Proteomes" id="UP001303222">
    <property type="component" value="Unassembled WGS sequence"/>
</dbReference>
<dbReference type="Gene3D" id="2.40.50.40">
    <property type="match status" value="1"/>
</dbReference>
<keyword evidence="5" id="KW-1185">Reference proteome</keyword>
<feature type="region of interest" description="Disordered" evidence="2">
    <location>
        <begin position="1"/>
        <end position="64"/>
    </location>
</feature>
<feature type="compositionally biased region" description="Basic residues" evidence="2">
    <location>
        <begin position="26"/>
        <end position="40"/>
    </location>
</feature>
<feature type="compositionally biased region" description="Basic residues" evidence="2">
    <location>
        <begin position="1"/>
        <end position="18"/>
    </location>
</feature>
<dbReference type="PROSITE" id="PS50013">
    <property type="entry name" value="CHROMO_2"/>
    <property type="match status" value="1"/>
</dbReference>
<gene>
    <name evidence="4" type="ORF">QBC32DRAFT_319041</name>
</gene>
<evidence type="ECO:0000313" key="5">
    <source>
        <dbReference type="Proteomes" id="UP001303222"/>
    </source>
</evidence>
<proteinExistence type="predicted"/>